<organism evidence="13 14">
    <name type="scientific">Duganella fentianensis</name>
    <dbReference type="NCBI Taxonomy" id="2692177"/>
    <lineage>
        <taxon>Bacteria</taxon>
        <taxon>Pseudomonadati</taxon>
        <taxon>Pseudomonadota</taxon>
        <taxon>Betaproteobacteria</taxon>
        <taxon>Burkholderiales</taxon>
        <taxon>Oxalobacteraceae</taxon>
        <taxon>Telluria group</taxon>
        <taxon>Duganella</taxon>
    </lineage>
</organism>
<feature type="binding site" evidence="9">
    <location>
        <begin position="39"/>
        <end position="43"/>
    </location>
    <ligand>
        <name>4-amino-2-methyl-5-(diphosphooxymethyl)pyrimidine</name>
        <dbReference type="ChEBI" id="CHEBI:57841"/>
    </ligand>
</feature>
<dbReference type="GO" id="GO:0009229">
    <property type="term" value="P:thiamine diphosphate biosynthetic process"/>
    <property type="evidence" value="ECO:0007669"/>
    <property type="project" value="UniProtKB-UniRule"/>
</dbReference>
<dbReference type="InterPro" id="IPR034291">
    <property type="entry name" value="TMP_synthase"/>
</dbReference>
<dbReference type="PANTHER" id="PTHR20857">
    <property type="entry name" value="THIAMINE-PHOSPHATE PYROPHOSPHORYLASE"/>
    <property type="match status" value="1"/>
</dbReference>
<comment type="catalytic activity">
    <reaction evidence="7 9 10">
        <text>2-(2-carboxy-4-methylthiazol-5-yl)ethyl phosphate + 4-amino-2-methyl-5-(diphosphooxymethyl)pyrimidine + 2 H(+) = thiamine phosphate + CO2 + diphosphate</text>
        <dbReference type="Rhea" id="RHEA:47848"/>
        <dbReference type="ChEBI" id="CHEBI:15378"/>
        <dbReference type="ChEBI" id="CHEBI:16526"/>
        <dbReference type="ChEBI" id="CHEBI:33019"/>
        <dbReference type="ChEBI" id="CHEBI:37575"/>
        <dbReference type="ChEBI" id="CHEBI:57841"/>
        <dbReference type="ChEBI" id="CHEBI:62890"/>
        <dbReference type="EC" id="2.5.1.3"/>
    </reaction>
</comment>
<dbReference type="EMBL" id="WWCL01000004">
    <property type="protein sequence ID" value="MYN46871.1"/>
    <property type="molecule type" value="Genomic_DNA"/>
</dbReference>
<keyword evidence="14" id="KW-1185">Reference proteome</keyword>
<dbReference type="HAMAP" id="MF_00097">
    <property type="entry name" value="TMP_synthase"/>
    <property type="match status" value="1"/>
</dbReference>
<dbReference type="InterPro" id="IPR036206">
    <property type="entry name" value="ThiamineP_synth_sf"/>
</dbReference>
<proteinExistence type="inferred from homology"/>
<reference evidence="13" key="1">
    <citation type="submission" date="2019-12" db="EMBL/GenBank/DDBJ databases">
        <title>Novel species isolated from a subtropical stream in China.</title>
        <authorList>
            <person name="Lu H."/>
        </authorList>
    </citation>
    <scope>NUCLEOTIDE SEQUENCE [LARGE SCALE GENOMIC DNA]</scope>
    <source>
        <strain evidence="13">FT93W</strain>
    </source>
</reference>
<dbReference type="Pfam" id="PF02581">
    <property type="entry name" value="TMP-TENI"/>
    <property type="match status" value="1"/>
</dbReference>
<feature type="binding site" evidence="9">
    <location>
        <position position="110"/>
    </location>
    <ligand>
        <name>4-amino-2-methyl-5-(diphosphooxymethyl)pyrimidine</name>
        <dbReference type="ChEBI" id="CHEBI:57841"/>
    </ligand>
</feature>
<protein>
    <recommendedName>
        <fullName evidence="9">Thiamine-phosphate synthase</fullName>
        <shortName evidence="9">TP synthase</shortName>
        <shortName evidence="9">TPS</shortName>
        <ecNumber evidence="9">2.5.1.3</ecNumber>
    </recommendedName>
    <alternativeName>
        <fullName evidence="9">Thiamine-phosphate pyrophosphorylase</fullName>
        <shortName evidence="9">TMP pyrophosphorylase</shortName>
        <shortName evidence="9">TMP-PPase</shortName>
    </alternativeName>
</protein>
<keyword evidence="4 9" id="KW-0460">Magnesium</keyword>
<evidence type="ECO:0000256" key="11">
    <source>
        <dbReference type="RuleBase" id="RU004253"/>
    </source>
</evidence>
<feature type="binding site" evidence="9">
    <location>
        <position position="71"/>
    </location>
    <ligand>
        <name>4-amino-2-methyl-5-(diphosphooxymethyl)pyrimidine</name>
        <dbReference type="ChEBI" id="CHEBI:57841"/>
    </ligand>
</feature>
<comment type="pathway">
    <text evidence="1 9 11">Cofactor biosynthesis; thiamine diphosphate biosynthesis; thiamine phosphate from 4-amino-2-methyl-5-diphosphomethylpyrimidine and 4-methyl-5-(2-phosphoethyl)-thiazole: step 1/1.</text>
</comment>
<keyword evidence="5 9" id="KW-0784">Thiamine biosynthesis</keyword>
<keyword evidence="2 9" id="KW-0808">Transferase</keyword>
<evidence type="ECO:0000256" key="6">
    <source>
        <dbReference type="ARBA" id="ARBA00047334"/>
    </source>
</evidence>
<dbReference type="InterPro" id="IPR013785">
    <property type="entry name" value="Aldolase_TIM"/>
</dbReference>
<dbReference type="CDD" id="cd00564">
    <property type="entry name" value="TMP_TenI"/>
    <property type="match status" value="1"/>
</dbReference>
<dbReference type="GO" id="GO:0004789">
    <property type="term" value="F:thiamine-phosphate diphosphorylase activity"/>
    <property type="evidence" value="ECO:0007669"/>
    <property type="project" value="UniProtKB-UniRule"/>
</dbReference>
<name>A0A845I4I4_9BURK</name>
<feature type="binding site" evidence="9">
    <location>
        <position position="167"/>
    </location>
    <ligand>
        <name>2-[(2R,5Z)-2-carboxy-4-methylthiazol-5(2H)-ylidene]ethyl phosphate</name>
        <dbReference type="ChEBI" id="CHEBI:62899"/>
    </ligand>
</feature>
<evidence type="ECO:0000256" key="10">
    <source>
        <dbReference type="RuleBase" id="RU003826"/>
    </source>
</evidence>
<feature type="binding site" evidence="9">
    <location>
        <position position="72"/>
    </location>
    <ligand>
        <name>Mg(2+)</name>
        <dbReference type="ChEBI" id="CHEBI:18420"/>
    </ligand>
</feature>
<evidence type="ECO:0000256" key="4">
    <source>
        <dbReference type="ARBA" id="ARBA00022842"/>
    </source>
</evidence>
<evidence type="ECO:0000259" key="12">
    <source>
        <dbReference type="Pfam" id="PF02581"/>
    </source>
</evidence>
<feature type="domain" description="Thiamine phosphate synthase/TenI" evidence="12">
    <location>
        <begin position="4"/>
        <end position="190"/>
    </location>
</feature>
<sequence length="235" mass="24058">MQGLYLVTPNWDHTERLLTVTEQALQAAQGCQPGIALLQYRHKHASPALRLEQATALRRLCRLYGVPFIVNDFVELAQQVDADGVHLGASDAALAAVRAELGATAIIGASCYGDMALALAAQAAGASYVAFGGFYPSRVKQYAVTTAPAILDQAQQQIRLPQVVIGGMTPALAAPLVARGAHMVAAISSVYLAAASGAAAADDAAPAAAELAAGAAAVHGAVDGFLQLFRSAAVV</sequence>
<dbReference type="GO" id="GO:0000287">
    <property type="term" value="F:magnesium ion binding"/>
    <property type="evidence" value="ECO:0007669"/>
    <property type="project" value="UniProtKB-UniRule"/>
</dbReference>
<comment type="catalytic activity">
    <reaction evidence="8 9 10">
        <text>2-[(2R,5Z)-2-carboxy-4-methylthiazol-5(2H)-ylidene]ethyl phosphate + 4-amino-2-methyl-5-(diphosphooxymethyl)pyrimidine + 2 H(+) = thiamine phosphate + CO2 + diphosphate</text>
        <dbReference type="Rhea" id="RHEA:47844"/>
        <dbReference type="ChEBI" id="CHEBI:15378"/>
        <dbReference type="ChEBI" id="CHEBI:16526"/>
        <dbReference type="ChEBI" id="CHEBI:33019"/>
        <dbReference type="ChEBI" id="CHEBI:37575"/>
        <dbReference type="ChEBI" id="CHEBI:57841"/>
        <dbReference type="ChEBI" id="CHEBI:62899"/>
        <dbReference type="EC" id="2.5.1.3"/>
    </reaction>
</comment>
<evidence type="ECO:0000256" key="9">
    <source>
        <dbReference type="HAMAP-Rule" id="MF_00097"/>
    </source>
</evidence>
<comment type="function">
    <text evidence="9">Condenses 4-methyl-5-(beta-hydroxyethyl)thiazole monophosphate (THZ-P) and 2-methyl-4-amino-5-hydroxymethyl pyrimidine pyrophosphate (HMP-PP) to form thiamine monophosphate (TMP).</text>
</comment>
<gene>
    <name evidence="9" type="primary">thiE</name>
    <name evidence="13" type="ORF">GTP23_17655</name>
</gene>
<evidence type="ECO:0000256" key="5">
    <source>
        <dbReference type="ARBA" id="ARBA00022977"/>
    </source>
</evidence>
<keyword evidence="3 9" id="KW-0479">Metal-binding</keyword>
<dbReference type="UniPathway" id="UPA00060">
    <property type="reaction ID" value="UER00141"/>
</dbReference>
<comment type="cofactor">
    <cofactor evidence="9">
        <name>Mg(2+)</name>
        <dbReference type="ChEBI" id="CHEBI:18420"/>
    </cofactor>
    <text evidence="9">Binds 1 Mg(2+) ion per subunit.</text>
</comment>
<dbReference type="NCBIfam" id="TIGR00693">
    <property type="entry name" value="thiE"/>
    <property type="match status" value="1"/>
</dbReference>
<feature type="binding site" evidence="9">
    <location>
        <position position="140"/>
    </location>
    <ligand>
        <name>4-amino-2-methyl-5-(diphosphooxymethyl)pyrimidine</name>
        <dbReference type="ChEBI" id="CHEBI:57841"/>
    </ligand>
</feature>
<evidence type="ECO:0000256" key="3">
    <source>
        <dbReference type="ARBA" id="ARBA00022723"/>
    </source>
</evidence>
<evidence type="ECO:0000313" key="14">
    <source>
        <dbReference type="Proteomes" id="UP000444316"/>
    </source>
</evidence>
<feature type="binding site" evidence="9">
    <location>
        <begin position="187"/>
        <end position="188"/>
    </location>
    <ligand>
        <name>2-[(2R,5Z)-2-carboxy-4-methylthiazol-5(2H)-ylidene]ethyl phosphate</name>
        <dbReference type="ChEBI" id="CHEBI:62899"/>
    </ligand>
</feature>
<dbReference type="GO" id="GO:0005737">
    <property type="term" value="C:cytoplasm"/>
    <property type="evidence" value="ECO:0007669"/>
    <property type="project" value="TreeGrafter"/>
</dbReference>
<evidence type="ECO:0000256" key="8">
    <source>
        <dbReference type="ARBA" id="ARBA00047883"/>
    </source>
</evidence>
<comment type="catalytic activity">
    <reaction evidence="6 9 10">
        <text>4-methyl-5-(2-phosphooxyethyl)-thiazole + 4-amino-2-methyl-5-(diphosphooxymethyl)pyrimidine + H(+) = thiamine phosphate + diphosphate</text>
        <dbReference type="Rhea" id="RHEA:22328"/>
        <dbReference type="ChEBI" id="CHEBI:15378"/>
        <dbReference type="ChEBI" id="CHEBI:33019"/>
        <dbReference type="ChEBI" id="CHEBI:37575"/>
        <dbReference type="ChEBI" id="CHEBI:57841"/>
        <dbReference type="ChEBI" id="CHEBI:58296"/>
        <dbReference type="EC" id="2.5.1.3"/>
    </reaction>
</comment>
<evidence type="ECO:0000256" key="2">
    <source>
        <dbReference type="ARBA" id="ARBA00022679"/>
    </source>
</evidence>
<dbReference type="EC" id="2.5.1.3" evidence="9"/>
<feature type="binding site" evidence="9">
    <location>
        <position position="91"/>
    </location>
    <ligand>
        <name>Mg(2+)</name>
        <dbReference type="ChEBI" id="CHEBI:18420"/>
    </ligand>
</feature>
<dbReference type="AlphaFoldDB" id="A0A845I4I4"/>
<dbReference type="PANTHER" id="PTHR20857:SF15">
    <property type="entry name" value="THIAMINE-PHOSPHATE SYNTHASE"/>
    <property type="match status" value="1"/>
</dbReference>
<comment type="caution">
    <text evidence="13">The sequence shown here is derived from an EMBL/GenBank/DDBJ whole genome shotgun (WGS) entry which is preliminary data.</text>
</comment>
<dbReference type="GO" id="GO:0009228">
    <property type="term" value="P:thiamine biosynthetic process"/>
    <property type="evidence" value="ECO:0007669"/>
    <property type="project" value="UniProtKB-KW"/>
</dbReference>
<accession>A0A845I4I4</accession>
<evidence type="ECO:0000256" key="7">
    <source>
        <dbReference type="ARBA" id="ARBA00047851"/>
    </source>
</evidence>
<dbReference type="Gene3D" id="3.20.20.70">
    <property type="entry name" value="Aldolase class I"/>
    <property type="match status" value="1"/>
</dbReference>
<dbReference type="RefSeq" id="WP_161036337.1">
    <property type="nucleotide sequence ID" value="NZ_WWCL01000004.1"/>
</dbReference>
<dbReference type="InterPro" id="IPR022998">
    <property type="entry name" value="ThiamineP_synth_TenI"/>
</dbReference>
<evidence type="ECO:0000313" key="13">
    <source>
        <dbReference type="EMBL" id="MYN46871.1"/>
    </source>
</evidence>
<comment type="similarity">
    <text evidence="9 10">Belongs to the thiamine-phosphate synthase family.</text>
</comment>
<dbReference type="Proteomes" id="UP000444316">
    <property type="component" value="Unassembled WGS sequence"/>
</dbReference>
<evidence type="ECO:0000256" key="1">
    <source>
        <dbReference type="ARBA" id="ARBA00005165"/>
    </source>
</evidence>
<dbReference type="SUPFAM" id="SSF51391">
    <property type="entry name" value="Thiamin phosphate synthase"/>
    <property type="match status" value="1"/>
</dbReference>
<comment type="caution">
    <text evidence="9">Lacks conserved residue(s) required for the propagation of feature annotation.</text>
</comment>